<name>A0ABN7SNF5_OIKDI</name>
<gene>
    <name evidence="2" type="ORF">OKIOD_LOCUS8689</name>
</gene>
<evidence type="ECO:0000313" key="3">
    <source>
        <dbReference type="Proteomes" id="UP001158576"/>
    </source>
</evidence>
<dbReference type="Proteomes" id="UP001158576">
    <property type="component" value="Chromosome YSR"/>
</dbReference>
<protein>
    <submittedName>
        <fullName evidence="2">Oidioi.mRNA.OKI2018_I69.YSR.g17131.t1.cds</fullName>
    </submittedName>
</protein>
<feature type="compositionally biased region" description="Polar residues" evidence="1">
    <location>
        <begin position="57"/>
        <end position="66"/>
    </location>
</feature>
<keyword evidence="3" id="KW-1185">Reference proteome</keyword>
<organism evidence="2 3">
    <name type="scientific">Oikopleura dioica</name>
    <name type="common">Tunicate</name>
    <dbReference type="NCBI Taxonomy" id="34765"/>
    <lineage>
        <taxon>Eukaryota</taxon>
        <taxon>Metazoa</taxon>
        <taxon>Chordata</taxon>
        <taxon>Tunicata</taxon>
        <taxon>Appendicularia</taxon>
        <taxon>Copelata</taxon>
        <taxon>Oikopleuridae</taxon>
        <taxon>Oikopleura</taxon>
    </lineage>
</organism>
<evidence type="ECO:0000313" key="2">
    <source>
        <dbReference type="EMBL" id="CAG5101481.1"/>
    </source>
</evidence>
<sequence length="183" mass="20618">MQIVPFDGAIMVPYQNETSNSLDYAQHATQVSNTEVTPIGPSNRNTTENNLREHDQSAAQTQQAYGTSIEPRHSNDESQENIEGLQAVQNESEYQTLVPIENEPTFLNNFNPRDSLLRQSCSVDENAQLRNRNDFDKMFNPPCRKGSVTDDENHYQTTATKRTKFSPPTDNGCLTTSPTDNFD</sequence>
<feature type="region of interest" description="Disordered" evidence="1">
    <location>
        <begin position="133"/>
        <end position="152"/>
    </location>
</feature>
<feature type="compositionally biased region" description="Polar residues" evidence="1">
    <location>
        <begin position="31"/>
        <end position="49"/>
    </location>
</feature>
<proteinExistence type="predicted"/>
<dbReference type="EMBL" id="OU015570">
    <property type="protein sequence ID" value="CAG5101481.1"/>
    <property type="molecule type" value="Genomic_DNA"/>
</dbReference>
<feature type="region of interest" description="Disordered" evidence="1">
    <location>
        <begin position="31"/>
        <end position="81"/>
    </location>
</feature>
<feature type="region of interest" description="Disordered" evidence="1">
    <location>
        <begin position="162"/>
        <end position="183"/>
    </location>
</feature>
<accession>A0ABN7SNF5</accession>
<evidence type="ECO:0000256" key="1">
    <source>
        <dbReference type="SAM" id="MobiDB-lite"/>
    </source>
</evidence>
<reference evidence="2 3" key="1">
    <citation type="submission" date="2021-04" db="EMBL/GenBank/DDBJ databases">
        <authorList>
            <person name="Bliznina A."/>
        </authorList>
    </citation>
    <scope>NUCLEOTIDE SEQUENCE [LARGE SCALE GENOMIC DNA]</scope>
</reference>